<evidence type="ECO:0000256" key="2">
    <source>
        <dbReference type="ARBA" id="ARBA00022741"/>
    </source>
</evidence>
<evidence type="ECO:0000256" key="6">
    <source>
        <dbReference type="ARBA" id="ARBA00023125"/>
    </source>
</evidence>
<feature type="domain" description="UvrD-like helicase ATP-binding" evidence="12">
    <location>
        <begin position="1"/>
        <end position="275"/>
    </location>
</feature>
<dbReference type="GO" id="GO:0005524">
    <property type="term" value="F:ATP binding"/>
    <property type="evidence" value="ECO:0007669"/>
    <property type="project" value="UniProtKB-UniRule"/>
</dbReference>
<sequence length="626" mass="69624">MREAVVQHPARRLLVLAGPGTGKTHIIAHRIAHQIGRGDVAAEHVLALTFTERATDSMQRRLRDILGPNQHCNVFTFHAFATDLLRSYATEASLPADFRVCDPVQESVFLHNHLDELVAPDRYREPAACNDLLRAFNHIQELNLPSDALQSYDDELSRMFASFQTIKRRANMLNYADVLQLCTNLLQARTDMQSVISGLHRLIVVDECQDVCTSLFAFLRHIVARDGQTAITAVGDEDQSIFSFRPGALGSAVQQFRDHYPDMELATLSTSFRCRERIVSAAQRLIVYNAGRLDRPPLSSALPMDSPGVLEALYSTSPDDEALTIAERIRGFIAEHPDRTLSDVCVLTRSNDACARIGRLLSKHVPVRVVGGGLLHIPEIRLMVSFLIALTTPSNAKSLFNIVTSHLYTFAPMDIVVLTEGLDVTIPSRPGSWTLWRRLEAVAENADNKKLMFRDVVSTVAAWCAVDEEDLEQFLRRTSSIESALGTDQINLIVPYLQKLAAHGEQFCDDVVPPARKPSVDIMTVHKAKGLEYRLVVFSMPPDTTYPGRFRPAFPQLPLHSSSSSSTTFIAEQRRLAFVALTRASDAFIFSSVTTPEKASRFVREALPLPPASSQPQRAFASSSWR</sequence>
<accession>A0A3P3Y3U1</accession>
<dbReference type="Pfam" id="PF00580">
    <property type="entry name" value="UvrD-helicase"/>
    <property type="match status" value="1"/>
</dbReference>
<dbReference type="InterPro" id="IPR000212">
    <property type="entry name" value="DNA_helicase_UvrD/REP"/>
</dbReference>
<dbReference type="GO" id="GO:0043138">
    <property type="term" value="F:3'-5' DNA helicase activity"/>
    <property type="evidence" value="ECO:0007669"/>
    <property type="project" value="UniProtKB-EC"/>
</dbReference>
<evidence type="ECO:0000256" key="9">
    <source>
        <dbReference type="ARBA" id="ARBA00034808"/>
    </source>
</evidence>
<reference evidence="14 15" key="1">
    <citation type="submission" date="2018-03" db="EMBL/GenBank/DDBJ databases">
        <authorList>
            <person name="Fogelqvist J."/>
        </authorList>
    </citation>
    <scope>NUCLEOTIDE SEQUENCE [LARGE SCALE GENOMIC DNA]</scope>
</reference>
<dbReference type="PANTHER" id="PTHR11070:SF2">
    <property type="entry name" value="ATP-DEPENDENT DNA HELICASE SRS2"/>
    <property type="match status" value="1"/>
</dbReference>
<organism evidence="14 15">
    <name type="scientific">Plasmodiophora brassicae</name>
    <name type="common">Clubroot disease agent</name>
    <dbReference type="NCBI Taxonomy" id="37360"/>
    <lineage>
        <taxon>Eukaryota</taxon>
        <taxon>Sar</taxon>
        <taxon>Rhizaria</taxon>
        <taxon>Endomyxa</taxon>
        <taxon>Phytomyxea</taxon>
        <taxon>Plasmodiophorida</taxon>
        <taxon>Plasmodiophoridae</taxon>
        <taxon>Plasmodiophora</taxon>
    </lineage>
</organism>
<feature type="domain" description="UvrD-like helicase C-terminal" evidence="13">
    <location>
        <begin position="276"/>
        <end position="530"/>
    </location>
</feature>
<evidence type="ECO:0000256" key="7">
    <source>
        <dbReference type="ARBA" id="ARBA00023235"/>
    </source>
</evidence>
<dbReference type="InterPro" id="IPR014017">
    <property type="entry name" value="DNA_helicase_UvrD-like_C"/>
</dbReference>
<name>A0A3P3Y3U1_PLABS</name>
<keyword evidence="5 11" id="KW-0067">ATP-binding</keyword>
<dbReference type="PROSITE" id="PS51217">
    <property type="entry name" value="UVRD_HELICASE_CTER"/>
    <property type="match status" value="1"/>
</dbReference>
<evidence type="ECO:0000256" key="3">
    <source>
        <dbReference type="ARBA" id="ARBA00022801"/>
    </source>
</evidence>
<dbReference type="PROSITE" id="PS51198">
    <property type="entry name" value="UVRD_HELICASE_ATP_BIND"/>
    <property type="match status" value="1"/>
</dbReference>
<evidence type="ECO:0000256" key="4">
    <source>
        <dbReference type="ARBA" id="ARBA00022806"/>
    </source>
</evidence>
<evidence type="ECO:0000256" key="10">
    <source>
        <dbReference type="ARBA" id="ARBA00048988"/>
    </source>
</evidence>
<keyword evidence="6" id="KW-0238">DNA-binding</keyword>
<keyword evidence="7" id="KW-0413">Isomerase</keyword>
<evidence type="ECO:0000256" key="11">
    <source>
        <dbReference type="PROSITE-ProRule" id="PRU00560"/>
    </source>
</evidence>
<dbReference type="Pfam" id="PF13361">
    <property type="entry name" value="UvrD_C"/>
    <property type="match status" value="2"/>
</dbReference>
<dbReference type="GO" id="GO:0000725">
    <property type="term" value="P:recombinational repair"/>
    <property type="evidence" value="ECO:0007669"/>
    <property type="project" value="TreeGrafter"/>
</dbReference>
<dbReference type="EMBL" id="OVEO01000003">
    <property type="protein sequence ID" value="SPQ94774.1"/>
    <property type="molecule type" value="Genomic_DNA"/>
</dbReference>
<keyword evidence="3 11" id="KW-0378">Hydrolase</keyword>
<evidence type="ECO:0000313" key="14">
    <source>
        <dbReference type="EMBL" id="SPQ94774.1"/>
    </source>
</evidence>
<evidence type="ECO:0000259" key="12">
    <source>
        <dbReference type="PROSITE" id="PS51198"/>
    </source>
</evidence>
<feature type="binding site" evidence="11">
    <location>
        <begin position="17"/>
        <end position="24"/>
    </location>
    <ligand>
        <name>ATP</name>
        <dbReference type="ChEBI" id="CHEBI:30616"/>
    </ligand>
</feature>
<geneLocation type="mitochondrion" evidence="14"/>
<dbReference type="AlphaFoldDB" id="A0A3P3Y3U1"/>
<dbReference type="PANTHER" id="PTHR11070">
    <property type="entry name" value="UVRD / RECB / PCRA DNA HELICASE FAMILY MEMBER"/>
    <property type="match status" value="1"/>
</dbReference>
<evidence type="ECO:0000313" key="15">
    <source>
        <dbReference type="Proteomes" id="UP000290189"/>
    </source>
</evidence>
<evidence type="ECO:0000259" key="13">
    <source>
        <dbReference type="PROSITE" id="PS51217"/>
    </source>
</evidence>
<dbReference type="Gene3D" id="1.10.10.160">
    <property type="match status" value="1"/>
</dbReference>
<dbReference type="InterPro" id="IPR027417">
    <property type="entry name" value="P-loop_NTPase"/>
</dbReference>
<dbReference type="Gene3D" id="1.10.486.10">
    <property type="entry name" value="PCRA, domain 4"/>
    <property type="match status" value="1"/>
</dbReference>
<dbReference type="GO" id="GO:0016787">
    <property type="term" value="F:hydrolase activity"/>
    <property type="evidence" value="ECO:0007669"/>
    <property type="project" value="UniProtKB-UniRule"/>
</dbReference>
<dbReference type="InterPro" id="IPR013986">
    <property type="entry name" value="DExx_box_DNA_helicase_dom_sf"/>
</dbReference>
<keyword evidence="14" id="KW-0496">Mitochondrion</keyword>
<evidence type="ECO:0000256" key="5">
    <source>
        <dbReference type="ARBA" id="ARBA00022840"/>
    </source>
</evidence>
<protein>
    <recommendedName>
        <fullName evidence="9">DNA 3'-5' helicase</fullName>
        <ecNumber evidence="9">5.6.2.4</ecNumber>
    </recommendedName>
</protein>
<comment type="catalytic activity">
    <reaction evidence="10">
        <text>ATP + H2O = ADP + phosphate + H(+)</text>
        <dbReference type="Rhea" id="RHEA:13065"/>
        <dbReference type="ChEBI" id="CHEBI:15377"/>
        <dbReference type="ChEBI" id="CHEBI:15378"/>
        <dbReference type="ChEBI" id="CHEBI:30616"/>
        <dbReference type="ChEBI" id="CHEBI:43474"/>
        <dbReference type="ChEBI" id="CHEBI:456216"/>
        <dbReference type="EC" id="5.6.2.4"/>
    </reaction>
</comment>
<dbReference type="InterPro" id="IPR014016">
    <property type="entry name" value="UvrD-like_ATP-bd"/>
</dbReference>
<keyword evidence="4 11" id="KW-0347">Helicase</keyword>
<evidence type="ECO:0000256" key="1">
    <source>
        <dbReference type="ARBA" id="ARBA00009922"/>
    </source>
</evidence>
<dbReference type="Gene3D" id="3.40.50.300">
    <property type="entry name" value="P-loop containing nucleotide triphosphate hydrolases"/>
    <property type="match status" value="2"/>
</dbReference>
<dbReference type="GO" id="GO:0003677">
    <property type="term" value="F:DNA binding"/>
    <property type="evidence" value="ECO:0007669"/>
    <property type="project" value="UniProtKB-KW"/>
</dbReference>
<dbReference type="EC" id="5.6.2.4" evidence="9"/>
<dbReference type="CDD" id="cd17932">
    <property type="entry name" value="DEXQc_UvrD"/>
    <property type="match status" value="1"/>
</dbReference>
<dbReference type="SUPFAM" id="SSF52540">
    <property type="entry name" value="P-loop containing nucleoside triphosphate hydrolases"/>
    <property type="match status" value="1"/>
</dbReference>
<keyword evidence="2 11" id="KW-0547">Nucleotide-binding</keyword>
<gene>
    <name evidence="14" type="ORF">PLBR_LOCUS1989</name>
</gene>
<comment type="catalytic activity">
    <reaction evidence="8">
        <text>Couples ATP hydrolysis with the unwinding of duplex DNA by translocating in the 3'-5' direction.</text>
        <dbReference type="EC" id="5.6.2.4"/>
    </reaction>
</comment>
<proteinExistence type="inferred from homology"/>
<evidence type="ECO:0000256" key="8">
    <source>
        <dbReference type="ARBA" id="ARBA00034617"/>
    </source>
</evidence>
<comment type="similarity">
    <text evidence="1">Belongs to the helicase family. UvrD subfamily.</text>
</comment>
<dbReference type="Proteomes" id="UP000290189">
    <property type="component" value="Unassembled WGS sequence"/>
</dbReference>